<evidence type="ECO:0000313" key="2">
    <source>
        <dbReference type="EMBL" id="TDU32439.1"/>
    </source>
</evidence>
<protein>
    <submittedName>
        <fullName evidence="2">Uncharacterized protein</fullName>
    </submittedName>
</protein>
<dbReference type="AlphaFoldDB" id="A0A4R7PFH3"/>
<reference evidence="2 3" key="1">
    <citation type="submission" date="2019-03" db="EMBL/GenBank/DDBJ databases">
        <title>Genomic Encyclopedia of Type Strains, Phase IV (KMG-IV): sequencing the most valuable type-strain genomes for metagenomic binning, comparative biology and taxonomic classification.</title>
        <authorList>
            <person name="Goeker M."/>
        </authorList>
    </citation>
    <scope>NUCLEOTIDE SEQUENCE [LARGE SCALE GENOMIC DNA]</scope>
    <source>
        <strain evidence="2 3">DSM 26377</strain>
    </source>
</reference>
<feature type="transmembrane region" description="Helical" evidence="1">
    <location>
        <begin position="20"/>
        <end position="40"/>
    </location>
</feature>
<name>A0A4R7PFH3_9GAMM</name>
<gene>
    <name evidence="2" type="ORF">DFR24_1834</name>
</gene>
<sequence length="208" mass="22810">MDKAVGVERATPLEPRSRSVFPVLAAGLTVCLFMLAACAPQYQNQRRVVREPPPPRPPVQPALLSIQGDEPGLKVTEVDGVPWENLPESSILRDRNAPIGKLGAVGIWLAPGMHTVHAKFVRNIEGGISFVQGEVWVRAISGHTYMIHPTTTTDRGRVSFSMVDYGVSFLPECLPGAISNAKQKSVTNRQVRFVHDDIAACMEAVWKY</sequence>
<keyword evidence="1" id="KW-0472">Membrane</keyword>
<evidence type="ECO:0000313" key="3">
    <source>
        <dbReference type="Proteomes" id="UP000295341"/>
    </source>
</evidence>
<keyword evidence="1" id="KW-1133">Transmembrane helix</keyword>
<keyword evidence="3" id="KW-1185">Reference proteome</keyword>
<evidence type="ECO:0000256" key="1">
    <source>
        <dbReference type="SAM" id="Phobius"/>
    </source>
</evidence>
<dbReference type="Proteomes" id="UP000295341">
    <property type="component" value="Unassembled WGS sequence"/>
</dbReference>
<keyword evidence="1" id="KW-0812">Transmembrane</keyword>
<accession>A0A4R7PFH3</accession>
<comment type="caution">
    <text evidence="2">The sequence shown here is derived from an EMBL/GenBank/DDBJ whole genome shotgun (WGS) entry which is preliminary data.</text>
</comment>
<proteinExistence type="predicted"/>
<organism evidence="2 3">
    <name type="scientific">Panacagrimonas perspica</name>
    <dbReference type="NCBI Taxonomy" id="381431"/>
    <lineage>
        <taxon>Bacteria</taxon>
        <taxon>Pseudomonadati</taxon>
        <taxon>Pseudomonadota</taxon>
        <taxon>Gammaproteobacteria</taxon>
        <taxon>Nevskiales</taxon>
        <taxon>Nevskiaceae</taxon>
        <taxon>Panacagrimonas</taxon>
    </lineage>
</organism>
<dbReference type="EMBL" id="SOBT01000008">
    <property type="protein sequence ID" value="TDU32439.1"/>
    <property type="molecule type" value="Genomic_DNA"/>
</dbReference>
<dbReference type="RefSeq" id="WP_133880934.1">
    <property type="nucleotide sequence ID" value="NZ_MWIN01000001.1"/>
</dbReference>